<dbReference type="InterPro" id="IPR008988">
    <property type="entry name" value="Transcriptional_repressor_C"/>
</dbReference>
<dbReference type="Gene3D" id="1.10.60.10">
    <property type="entry name" value="Iron dependent repressor, metal binding and dimerisation domain"/>
    <property type="match status" value="1"/>
</dbReference>
<evidence type="ECO:0000256" key="13">
    <source>
        <dbReference type="SAM" id="MobiDB-lite"/>
    </source>
</evidence>
<keyword evidence="9" id="KW-0010">Activator</keyword>
<dbReference type="Pfam" id="PF01325">
    <property type="entry name" value="Fe_dep_repress"/>
    <property type="match status" value="1"/>
</dbReference>
<evidence type="ECO:0000256" key="12">
    <source>
        <dbReference type="ARBA" id="ARBA00032593"/>
    </source>
</evidence>
<keyword evidence="7" id="KW-0805">Transcription regulation</keyword>
<dbReference type="SMART" id="SM00529">
    <property type="entry name" value="HTH_DTXR"/>
    <property type="match status" value="1"/>
</dbReference>
<evidence type="ECO:0000256" key="4">
    <source>
        <dbReference type="ARBA" id="ARBA00022490"/>
    </source>
</evidence>
<keyword evidence="5" id="KW-0678">Repressor</keyword>
<dbReference type="InterPro" id="IPR038157">
    <property type="entry name" value="FeoA_core_dom"/>
</dbReference>
<comment type="similarity">
    <text evidence="2">Belongs to the DtxR/MntR family.</text>
</comment>
<sequence length="260" mass="28591">MDILTVKSRHFLTRKRGCLDLYLEMSNATTTPPPSSSVGDYVKAIWELGGGTGTASTKEIADRLSVAPASVTNMLGRLRERGFVEYERYRGASLTEEGRLEALRLVRRHRLIETFLLEHLGYSWEDVHEEAERLEHAVSDNFTERLAEMLEHPERDPHGEPIPKVDGSLAPDDSRPLVDTEAGERVLISRVSHGVGGDDAPILVYLGERGLVPGRELVVGEVRALDGVVVVEDEDGVSHALGPALAASIFVRTYAESAQE</sequence>
<reference evidence="15 16" key="1">
    <citation type="submission" date="2019-10" db="EMBL/GenBank/DDBJ databases">
        <title>Rubrobacter sp nov SCSIO 52915 isolated from a deep-sea sediment in the South China Sea.</title>
        <authorList>
            <person name="Chen R.W."/>
        </authorList>
    </citation>
    <scope>NUCLEOTIDE SEQUENCE [LARGE SCALE GENOMIC DNA]</scope>
    <source>
        <strain evidence="15 16">SCSIO 52915</strain>
        <plasmid evidence="15 16">unnamed1</plasmid>
    </source>
</reference>
<evidence type="ECO:0000313" key="16">
    <source>
        <dbReference type="Proteomes" id="UP000502706"/>
    </source>
</evidence>
<keyword evidence="4" id="KW-0963">Cytoplasm</keyword>
<dbReference type="EMBL" id="CP045122">
    <property type="protein sequence ID" value="QIN81051.1"/>
    <property type="molecule type" value="Genomic_DNA"/>
</dbReference>
<keyword evidence="6" id="KW-0408">Iron</keyword>
<evidence type="ECO:0000256" key="1">
    <source>
        <dbReference type="ARBA" id="ARBA00004496"/>
    </source>
</evidence>
<keyword evidence="10" id="KW-0804">Transcription</keyword>
<evidence type="ECO:0000259" key="14">
    <source>
        <dbReference type="PROSITE" id="PS50944"/>
    </source>
</evidence>
<geneLocation type="plasmid" evidence="15 16">
    <name>unnamed1</name>
</geneLocation>
<dbReference type="GO" id="GO:0003700">
    <property type="term" value="F:DNA-binding transcription factor activity"/>
    <property type="evidence" value="ECO:0007669"/>
    <property type="project" value="InterPro"/>
</dbReference>
<dbReference type="InterPro" id="IPR022687">
    <property type="entry name" value="HTH_DTXR"/>
</dbReference>
<dbReference type="PROSITE" id="PS50944">
    <property type="entry name" value="HTH_DTXR"/>
    <property type="match status" value="1"/>
</dbReference>
<dbReference type="SUPFAM" id="SSF50037">
    <property type="entry name" value="C-terminal domain of transcriptional repressors"/>
    <property type="match status" value="1"/>
</dbReference>
<dbReference type="SMART" id="SM00899">
    <property type="entry name" value="FeoA"/>
    <property type="match status" value="1"/>
</dbReference>
<dbReference type="Gene3D" id="1.10.10.10">
    <property type="entry name" value="Winged helix-like DNA-binding domain superfamily/Winged helix DNA-binding domain"/>
    <property type="match status" value="1"/>
</dbReference>
<dbReference type="InterPro" id="IPR001367">
    <property type="entry name" value="Fe_dep_repressor"/>
</dbReference>
<feature type="region of interest" description="Disordered" evidence="13">
    <location>
        <begin position="153"/>
        <end position="176"/>
    </location>
</feature>
<protein>
    <recommendedName>
        <fullName evidence="12">Manganese transport regulator</fullName>
    </recommendedName>
</protein>
<dbReference type="InterPro" id="IPR022689">
    <property type="entry name" value="Iron_dep_repressor"/>
</dbReference>
<accession>A0A6G8Q3J4</accession>
<dbReference type="GO" id="GO:0046914">
    <property type="term" value="F:transition metal ion binding"/>
    <property type="evidence" value="ECO:0007669"/>
    <property type="project" value="InterPro"/>
</dbReference>
<dbReference type="GO" id="GO:0005737">
    <property type="term" value="C:cytoplasm"/>
    <property type="evidence" value="ECO:0007669"/>
    <property type="project" value="UniProtKB-SubCell"/>
</dbReference>
<evidence type="ECO:0000256" key="3">
    <source>
        <dbReference type="ARBA" id="ARBA00011738"/>
    </source>
</evidence>
<evidence type="ECO:0000256" key="6">
    <source>
        <dbReference type="ARBA" id="ARBA00023004"/>
    </source>
</evidence>
<dbReference type="RefSeq" id="WP_166398762.1">
    <property type="nucleotide sequence ID" value="NZ_CP045122.1"/>
</dbReference>
<comment type="subunit">
    <text evidence="3">Homodimer.</text>
</comment>
<dbReference type="Pfam" id="PF02742">
    <property type="entry name" value="Fe_dep_repr_C"/>
    <property type="match status" value="1"/>
</dbReference>
<comment type="subcellular location">
    <subcellularLocation>
        <location evidence="1">Cytoplasm</location>
    </subcellularLocation>
</comment>
<evidence type="ECO:0000256" key="5">
    <source>
        <dbReference type="ARBA" id="ARBA00022491"/>
    </source>
</evidence>
<evidence type="ECO:0000256" key="11">
    <source>
        <dbReference type="ARBA" id="ARBA00023211"/>
    </source>
</evidence>
<dbReference type="InterPro" id="IPR036390">
    <property type="entry name" value="WH_DNA-bd_sf"/>
</dbReference>
<dbReference type="PANTHER" id="PTHR33238">
    <property type="entry name" value="IRON (METAL) DEPENDENT REPRESSOR, DTXR FAMILY"/>
    <property type="match status" value="1"/>
</dbReference>
<dbReference type="KEGG" id="rmar:GBA65_21665"/>
<proteinExistence type="inferred from homology"/>
<organism evidence="15 16">
    <name type="scientific">Rubrobacter marinus</name>
    <dbReference type="NCBI Taxonomy" id="2653852"/>
    <lineage>
        <taxon>Bacteria</taxon>
        <taxon>Bacillati</taxon>
        <taxon>Actinomycetota</taxon>
        <taxon>Rubrobacteria</taxon>
        <taxon>Rubrobacterales</taxon>
        <taxon>Rubrobacteraceae</taxon>
        <taxon>Rubrobacter</taxon>
    </lineage>
</organism>
<dbReference type="FunFam" id="1.10.60.10:FF:000004">
    <property type="entry name" value="DtxR family transcriptional regulator"/>
    <property type="match status" value="1"/>
</dbReference>
<dbReference type="SUPFAM" id="SSF47979">
    <property type="entry name" value="Iron-dependent repressor protein, dimerization domain"/>
    <property type="match status" value="1"/>
</dbReference>
<dbReference type="InterPro" id="IPR007167">
    <property type="entry name" value="Fe-transptr_FeoA-like"/>
</dbReference>
<evidence type="ECO:0000313" key="15">
    <source>
        <dbReference type="EMBL" id="QIN81051.1"/>
    </source>
</evidence>
<evidence type="ECO:0000256" key="8">
    <source>
        <dbReference type="ARBA" id="ARBA00023125"/>
    </source>
</evidence>
<dbReference type="InterPro" id="IPR036388">
    <property type="entry name" value="WH-like_DNA-bd_sf"/>
</dbReference>
<dbReference type="GO" id="GO:0045892">
    <property type="term" value="P:negative regulation of DNA-templated transcription"/>
    <property type="evidence" value="ECO:0007669"/>
    <property type="project" value="TreeGrafter"/>
</dbReference>
<dbReference type="SUPFAM" id="SSF46785">
    <property type="entry name" value="Winged helix' DNA-binding domain"/>
    <property type="match status" value="1"/>
</dbReference>
<evidence type="ECO:0000256" key="7">
    <source>
        <dbReference type="ARBA" id="ARBA00023015"/>
    </source>
</evidence>
<dbReference type="GO" id="GO:0046983">
    <property type="term" value="F:protein dimerization activity"/>
    <property type="evidence" value="ECO:0007669"/>
    <property type="project" value="InterPro"/>
</dbReference>
<dbReference type="InterPro" id="IPR050536">
    <property type="entry name" value="DtxR_MntR_Metal-Reg"/>
</dbReference>
<evidence type="ECO:0000256" key="10">
    <source>
        <dbReference type="ARBA" id="ARBA00023163"/>
    </source>
</evidence>
<dbReference type="Gene3D" id="2.30.30.90">
    <property type="match status" value="1"/>
</dbReference>
<gene>
    <name evidence="15" type="ORF">GBA65_21665</name>
</gene>
<evidence type="ECO:0000256" key="9">
    <source>
        <dbReference type="ARBA" id="ARBA00023159"/>
    </source>
</evidence>
<dbReference type="Proteomes" id="UP000502706">
    <property type="component" value="Plasmid unnamed1"/>
</dbReference>
<dbReference type="PANTHER" id="PTHR33238:SF11">
    <property type="entry name" value="TRANSCRIPTIONAL REGULATOR MNTR"/>
    <property type="match status" value="1"/>
</dbReference>
<dbReference type="InterPro" id="IPR036421">
    <property type="entry name" value="Fe_dep_repressor_sf"/>
</dbReference>
<keyword evidence="8" id="KW-0238">DNA-binding</keyword>
<keyword evidence="15" id="KW-0614">Plasmid</keyword>
<feature type="domain" description="HTH dtxR-type" evidence="14">
    <location>
        <begin position="40"/>
        <end position="95"/>
    </location>
</feature>
<keyword evidence="16" id="KW-1185">Reference proteome</keyword>
<dbReference type="GO" id="GO:0003677">
    <property type="term" value="F:DNA binding"/>
    <property type="evidence" value="ECO:0007669"/>
    <property type="project" value="UniProtKB-KW"/>
</dbReference>
<dbReference type="Pfam" id="PF04023">
    <property type="entry name" value="FeoA"/>
    <property type="match status" value="1"/>
</dbReference>
<name>A0A6G8Q3J4_9ACTN</name>
<evidence type="ECO:0000256" key="2">
    <source>
        <dbReference type="ARBA" id="ARBA00007871"/>
    </source>
</evidence>
<feature type="compositionally biased region" description="Basic and acidic residues" evidence="13">
    <location>
        <begin position="153"/>
        <end position="163"/>
    </location>
</feature>
<keyword evidence="11" id="KW-0464">Manganese</keyword>
<dbReference type="AlphaFoldDB" id="A0A6G8Q3J4"/>